<dbReference type="AlphaFoldDB" id="X0V8P4"/>
<feature type="domain" description="Solute-binding protein family 5" evidence="1">
    <location>
        <begin position="1"/>
        <end position="43"/>
    </location>
</feature>
<protein>
    <recommendedName>
        <fullName evidence="1">Solute-binding protein family 5 domain-containing protein</fullName>
    </recommendedName>
</protein>
<organism evidence="2">
    <name type="scientific">marine sediment metagenome</name>
    <dbReference type="NCBI Taxonomy" id="412755"/>
    <lineage>
        <taxon>unclassified sequences</taxon>
        <taxon>metagenomes</taxon>
        <taxon>ecological metagenomes</taxon>
    </lineage>
</organism>
<dbReference type="SUPFAM" id="SSF53850">
    <property type="entry name" value="Periplasmic binding protein-like II"/>
    <property type="match status" value="1"/>
</dbReference>
<proteinExistence type="predicted"/>
<comment type="caution">
    <text evidence="2">The sequence shown here is derived from an EMBL/GenBank/DDBJ whole genome shotgun (WGS) entry which is preliminary data.</text>
</comment>
<evidence type="ECO:0000313" key="2">
    <source>
        <dbReference type="EMBL" id="GAG14524.1"/>
    </source>
</evidence>
<reference evidence="2" key="1">
    <citation type="journal article" date="2014" name="Front. Microbiol.">
        <title>High frequency of phylogenetically diverse reductive dehalogenase-homologous genes in deep subseafloor sedimentary metagenomes.</title>
        <authorList>
            <person name="Kawai M."/>
            <person name="Futagami T."/>
            <person name="Toyoda A."/>
            <person name="Takaki Y."/>
            <person name="Nishi S."/>
            <person name="Hori S."/>
            <person name="Arai W."/>
            <person name="Tsubouchi T."/>
            <person name="Morono Y."/>
            <person name="Uchiyama I."/>
            <person name="Ito T."/>
            <person name="Fujiyama A."/>
            <person name="Inagaki F."/>
            <person name="Takami H."/>
        </authorList>
    </citation>
    <scope>NUCLEOTIDE SEQUENCE</scope>
    <source>
        <strain evidence="2">Expedition CK06-06</strain>
    </source>
</reference>
<dbReference type="EMBL" id="BARS01038943">
    <property type="protein sequence ID" value="GAG14524.1"/>
    <property type="molecule type" value="Genomic_DNA"/>
</dbReference>
<feature type="non-terminal residue" evidence="2">
    <location>
        <position position="1"/>
    </location>
</feature>
<gene>
    <name evidence="2" type="ORF">S01H1_59533</name>
</gene>
<name>X0V8P4_9ZZZZ</name>
<sequence length="47" mass="5220">WTFQIRKGVPFHKGWGELTAVDVKYSIERGMDLNSIAGPSSQLGRAD</sequence>
<dbReference type="Gene3D" id="3.40.190.10">
    <property type="entry name" value="Periplasmic binding protein-like II"/>
    <property type="match status" value="1"/>
</dbReference>
<accession>X0V8P4</accession>
<dbReference type="InterPro" id="IPR000914">
    <property type="entry name" value="SBP_5_dom"/>
</dbReference>
<dbReference type="Pfam" id="PF00496">
    <property type="entry name" value="SBP_bac_5"/>
    <property type="match status" value="1"/>
</dbReference>
<evidence type="ECO:0000259" key="1">
    <source>
        <dbReference type="Pfam" id="PF00496"/>
    </source>
</evidence>